<evidence type="ECO:0000256" key="9">
    <source>
        <dbReference type="SAM" id="Coils"/>
    </source>
</evidence>
<dbReference type="AlphaFoldDB" id="A0A9Q0MVW8"/>
<evidence type="ECO:0000256" key="2">
    <source>
        <dbReference type="ARBA" id="ARBA00009360"/>
    </source>
</evidence>
<dbReference type="InterPro" id="IPR019192">
    <property type="entry name" value="Ribosomal_mL40"/>
</dbReference>
<dbReference type="EMBL" id="WJQU01000003">
    <property type="protein sequence ID" value="KAJ6638269.1"/>
    <property type="molecule type" value="Genomic_DNA"/>
</dbReference>
<sequence>MSIIASAFSRLSLHQTFHRSFTTSSVVALSVTPILCGEPLKKKKKIDPAIIKQREDRKRKKLEKQIRRLEKNARQLKPIDEMEVPLSLIDEKDKRTRPLPKLTAEVVERRALLEKSWARYQLQEKLRDYKIIDRVQRAQQKALQELRFESKELYDQAIQIDPNLVPIHVDGPTATPAIDNYESPDGEYVNISKKWD</sequence>
<reference evidence="10" key="1">
    <citation type="submission" date="2022-07" db="EMBL/GenBank/DDBJ databases">
        <authorList>
            <person name="Trinca V."/>
            <person name="Uliana J.V.C."/>
            <person name="Torres T.T."/>
            <person name="Ward R.J."/>
            <person name="Monesi N."/>
        </authorList>
    </citation>
    <scope>NUCLEOTIDE SEQUENCE</scope>
    <source>
        <strain evidence="10">HSMRA1968</strain>
        <tissue evidence="10">Whole embryos</tissue>
    </source>
</reference>
<name>A0A9Q0MVW8_9DIPT</name>
<accession>A0A9Q0MVW8</accession>
<evidence type="ECO:0000256" key="6">
    <source>
        <dbReference type="ARBA" id="ARBA00023274"/>
    </source>
</evidence>
<evidence type="ECO:0000256" key="1">
    <source>
        <dbReference type="ARBA" id="ARBA00004173"/>
    </source>
</evidence>
<protein>
    <recommendedName>
        <fullName evidence="7">Large ribosomal subunit protein mL40</fullName>
    </recommendedName>
    <alternativeName>
        <fullName evidence="8">39S ribosomal protein L40, mitochondrial</fullName>
    </alternativeName>
</protein>
<organism evidence="10 11">
    <name type="scientific">Pseudolycoriella hygida</name>
    <dbReference type="NCBI Taxonomy" id="35572"/>
    <lineage>
        <taxon>Eukaryota</taxon>
        <taxon>Metazoa</taxon>
        <taxon>Ecdysozoa</taxon>
        <taxon>Arthropoda</taxon>
        <taxon>Hexapoda</taxon>
        <taxon>Insecta</taxon>
        <taxon>Pterygota</taxon>
        <taxon>Neoptera</taxon>
        <taxon>Endopterygota</taxon>
        <taxon>Diptera</taxon>
        <taxon>Nematocera</taxon>
        <taxon>Sciaroidea</taxon>
        <taxon>Sciaridae</taxon>
        <taxon>Pseudolycoriella</taxon>
    </lineage>
</organism>
<keyword evidence="4 10" id="KW-0689">Ribosomal protein</keyword>
<dbReference type="InterPro" id="IPR039145">
    <property type="entry name" value="Ribosomal_mL40_metazoa/plant"/>
</dbReference>
<evidence type="ECO:0000313" key="11">
    <source>
        <dbReference type="Proteomes" id="UP001151699"/>
    </source>
</evidence>
<dbReference type="FunFam" id="6.10.250.3440:FF:000001">
    <property type="entry name" value="Mitochondrial ribosomal protein L40"/>
    <property type="match status" value="1"/>
</dbReference>
<dbReference type="Proteomes" id="UP001151699">
    <property type="component" value="Chromosome X"/>
</dbReference>
<evidence type="ECO:0000256" key="7">
    <source>
        <dbReference type="ARBA" id="ARBA00035192"/>
    </source>
</evidence>
<feature type="coiled-coil region" evidence="9">
    <location>
        <begin position="52"/>
        <end position="79"/>
    </location>
</feature>
<comment type="subcellular location">
    <subcellularLocation>
        <location evidence="1">Mitochondrion</location>
    </subcellularLocation>
</comment>
<comment type="similarity">
    <text evidence="2">Belongs to the mitochondrion-specific ribosomal protein mL40 family.</text>
</comment>
<evidence type="ECO:0000256" key="3">
    <source>
        <dbReference type="ARBA" id="ARBA00022946"/>
    </source>
</evidence>
<dbReference type="Gene3D" id="6.10.250.3440">
    <property type="match status" value="1"/>
</dbReference>
<dbReference type="GO" id="GO:0005762">
    <property type="term" value="C:mitochondrial large ribosomal subunit"/>
    <property type="evidence" value="ECO:0007669"/>
    <property type="project" value="InterPro"/>
</dbReference>
<dbReference type="Pfam" id="PF09812">
    <property type="entry name" value="MRP-L28"/>
    <property type="match status" value="1"/>
</dbReference>
<dbReference type="PANTHER" id="PTHR13359">
    <property type="entry name" value="39S RIBOSOMAL PROTEIN L40, MITOCHONDRIAL"/>
    <property type="match status" value="1"/>
</dbReference>
<evidence type="ECO:0000256" key="8">
    <source>
        <dbReference type="ARBA" id="ARBA00083752"/>
    </source>
</evidence>
<proteinExistence type="inferred from homology"/>
<evidence type="ECO:0000313" key="10">
    <source>
        <dbReference type="EMBL" id="KAJ6638269.1"/>
    </source>
</evidence>
<dbReference type="OrthoDB" id="5977625at2759"/>
<keyword evidence="9" id="KW-0175">Coiled coil</keyword>
<keyword evidence="6" id="KW-0687">Ribonucleoprotein</keyword>
<keyword evidence="5" id="KW-0496">Mitochondrion</keyword>
<evidence type="ECO:0000256" key="4">
    <source>
        <dbReference type="ARBA" id="ARBA00022980"/>
    </source>
</evidence>
<dbReference type="PANTHER" id="PTHR13359:SF2">
    <property type="entry name" value="LARGE RIBOSOMAL SUBUNIT PROTEIN ML40"/>
    <property type="match status" value="1"/>
</dbReference>
<keyword evidence="11" id="KW-1185">Reference proteome</keyword>
<evidence type="ECO:0000256" key="5">
    <source>
        <dbReference type="ARBA" id="ARBA00023128"/>
    </source>
</evidence>
<comment type="caution">
    <text evidence="10">The sequence shown here is derived from an EMBL/GenBank/DDBJ whole genome shotgun (WGS) entry which is preliminary data.</text>
</comment>
<gene>
    <name evidence="10" type="primary">Mrpl40</name>
    <name evidence="10" type="ORF">Bhyg_11003</name>
</gene>
<keyword evidence="3" id="KW-0809">Transit peptide</keyword>